<evidence type="ECO:0000313" key="2">
    <source>
        <dbReference type="EMBL" id="CCF34624.1"/>
    </source>
</evidence>
<proteinExistence type="predicted"/>
<evidence type="ECO:0000313" key="3">
    <source>
        <dbReference type="Proteomes" id="UP000007174"/>
    </source>
</evidence>
<accession>H1V322</accession>
<dbReference type="HOGENOM" id="CLU_2151680_0_0_1"/>
<gene>
    <name evidence="2" type="ORF">CH063_06578</name>
</gene>
<dbReference type="Proteomes" id="UP000007174">
    <property type="component" value="Unassembled WGS sequence"/>
</dbReference>
<organism evidence="2 3">
    <name type="scientific">Colletotrichum higginsianum (strain IMI 349063)</name>
    <name type="common">Crucifer anthracnose fungus</name>
    <dbReference type="NCBI Taxonomy" id="759273"/>
    <lineage>
        <taxon>Eukaryota</taxon>
        <taxon>Fungi</taxon>
        <taxon>Dikarya</taxon>
        <taxon>Ascomycota</taxon>
        <taxon>Pezizomycotina</taxon>
        <taxon>Sordariomycetes</taxon>
        <taxon>Hypocreomycetidae</taxon>
        <taxon>Glomerellales</taxon>
        <taxon>Glomerellaceae</taxon>
        <taxon>Colletotrichum</taxon>
        <taxon>Colletotrichum destructivum species complex</taxon>
    </lineage>
</organism>
<sequence length="112" mass="11821">RCAASSRNSQPEGGKVDKPARGIRGSGLPAVSIEGRRMPSRTMPVSSVVTNTKVCNTNDPEKTPFRLGLRRGAAGLRGSLVPRNMDVEGAPGGFSHQIEGRGGRPLSCPIER</sequence>
<feature type="compositionally biased region" description="Polar residues" evidence="1">
    <location>
        <begin position="1"/>
        <end position="11"/>
    </location>
</feature>
<dbReference type="EMBL" id="CACQ02001215">
    <property type="protein sequence ID" value="CCF34624.1"/>
    <property type="molecule type" value="Genomic_DNA"/>
</dbReference>
<feature type="non-terminal residue" evidence="2">
    <location>
        <position position="1"/>
    </location>
</feature>
<evidence type="ECO:0000256" key="1">
    <source>
        <dbReference type="SAM" id="MobiDB-lite"/>
    </source>
</evidence>
<feature type="region of interest" description="Disordered" evidence="1">
    <location>
        <begin position="1"/>
        <end position="28"/>
    </location>
</feature>
<dbReference type="AlphaFoldDB" id="H1V322"/>
<feature type="region of interest" description="Disordered" evidence="1">
    <location>
        <begin position="82"/>
        <end position="112"/>
    </location>
</feature>
<protein>
    <submittedName>
        <fullName evidence="2">Uncharacterized protein</fullName>
    </submittedName>
</protein>
<name>H1V322_COLHI</name>
<reference evidence="3" key="1">
    <citation type="journal article" date="2012" name="Nat. Genet.">
        <title>Lifestyle transitions in plant pathogenic Colletotrichum fungi deciphered by genome and transcriptome analyses.</title>
        <authorList>
            <person name="O'Connell R.J."/>
            <person name="Thon M.R."/>
            <person name="Hacquard S."/>
            <person name="Amyotte S.G."/>
            <person name="Kleemann J."/>
            <person name="Torres M.F."/>
            <person name="Damm U."/>
            <person name="Buiate E.A."/>
            <person name="Epstein L."/>
            <person name="Alkan N."/>
            <person name="Altmueller J."/>
            <person name="Alvarado-Balderrama L."/>
            <person name="Bauser C.A."/>
            <person name="Becker C."/>
            <person name="Birren B.W."/>
            <person name="Chen Z."/>
            <person name="Choi J."/>
            <person name="Crouch J.A."/>
            <person name="Duvick J.P."/>
            <person name="Farman M.A."/>
            <person name="Gan P."/>
            <person name="Heiman D."/>
            <person name="Henrissat B."/>
            <person name="Howard R.J."/>
            <person name="Kabbage M."/>
            <person name="Koch C."/>
            <person name="Kracher B."/>
            <person name="Kubo Y."/>
            <person name="Law A.D."/>
            <person name="Lebrun M.-H."/>
            <person name="Lee Y.-H."/>
            <person name="Miyara I."/>
            <person name="Moore N."/>
            <person name="Neumann U."/>
            <person name="Nordstroem K."/>
            <person name="Panaccione D.G."/>
            <person name="Panstruga R."/>
            <person name="Place M."/>
            <person name="Proctor R.H."/>
            <person name="Prusky D."/>
            <person name="Rech G."/>
            <person name="Reinhardt R."/>
            <person name="Rollins J.A."/>
            <person name="Rounsley S."/>
            <person name="Schardl C.L."/>
            <person name="Schwartz D.C."/>
            <person name="Shenoy N."/>
            <person name="Shirasu K."/>
            <person name="Sikhakolli U.R."/>
            <person name="Stueber K."/>
            <person name="Sukno S.A."/>
            <person name="Sweigard J.A."/>
            <person name="Takano Y."/>
            <person name="Takahara H."/>
            <person name="Trail F."/>
            <person name="van der Does H.C."/>
            <person name="Voll L.M."/>
            <person name="Will I."/>
            <person name="Young S."/>
            <person name="Zeng Q."/>
            <person name="Zhang J."/>
            <person name="Zhou S."/>
            <person name="Dickman M.B."/>
            <person name="Schulze-Lefert P."/>
            <person name="Ver Loren van Themaat E."/>
            <person name="Ma L.-J."/>
            <person name="Vaillancourt L.J."/>
        </authorList>
    </citation>
    <scope>NUCLEOTIDE SEQUENCE [LARGE SCALE GENOMIC DNA]</scope>
    <source>
        <strain evidence="3">IMI 349063</strain>
    </source>
</reference>